<evidence type="ECO:0000313" key="2">
    <source>
        <dbReference type="EMBL" id="MPC07778.1"/>
    </source>
</evidence>
<feature type="region of interest" description="Disordered" evidence="1">
    <location>
        <begin position="1"/>
        <end position="33"/>
    </location>
</feature>
<sequence length="60" mass="6562">MTCSNLLFPDRNSGVPSSPVAEARESSEKPNLKSPIQDVLIERSRLLQYSLQAGNLGYAL</sequence>
<dbReference type="Proteomes" id="UP000324222">
    <property type="component" value="Unassembled WGS sequence"/>
</dbReference>
<keyword evidence="3" id="KW-1185">Reference proteome</keyword>
<dbReference type="AlphaFoldDB" id="A0A5B7CEW6"/>
<evidence type="ECO:0000256" key="1">
    <source>
        <dbReference type="SAM" id="MobiDB-lite"/>
    </source>
</evidence>
<feature type="compositionally biased region" description="Basic and acidic residues" evidence="1">
    <location>
        <begin position="22"/>
        <end position="31"/>
    </location>
</feature>
<gene>
    <name evidence="2" type="ORF">E2C01_000344</name>
</gene>
<organism evidence="2 3">
    <name type="scientific">Portunus trituberculatus</name>
    <name type="common">Swimming crab</name>
    <name type="synonym">Neptunus trituberculatus</name>
    <dbReference type="NCBI Taxonomy" id="210409"/>
    <lineage>
        <taxon>Eukaryota</taxon>
        <taxon>Metazoa</taxon>
        <taxon>Ecdysozoa</taxon>
        <taxon>Arthropoda</taxon>
        <taxon>Crustacea</taxon>
        <taxon>Multicrustacea</taxon>
        <taxon>Malacostraca</taxon>
        <taxon>Eumalacostraca</taxon>
        <taxon>Eucarida</taxon>
        <taxon>Decapoda</taxon>
        <taxon>Pleocyemata</taxon>
        <taxon>Brachyura</taxon>
        <taxon>Eubrachyura</taxon>
        <taxon>Portunoidea</taxon>
        <taxon>Portunidae</taxon>
        <taxon>Portuninae</taxon>
        <taxon>Portunus</taxon>
    </lineage>
</organism>
<comment type="caution">
    <text evidence="2">The sequence shown here is derived from an EMBL/GenBank/DDBJ whole genome shotgun (WGS) entry which is preliminary data.</text>
</comment>
<proteinExistence type="predicted"/>
<dbReference type="EMBL" id="VSRR010000008">
    <property type="protein sequence ID" value="MPC07778.1"/>
    <property type="molecule type" value="Genomic_DNA"/>
</dbReference>
<evidence type="ECO:0000313" key="3">
    <source>
        <dbReference type="Proteomes" id="UP000324222"/>
    </source>
</evidence>
<name>A0A5B7CEW6_PORTR</name>
<reference evidence="2 3" key="1">
    <citation type="submission" date="2019-05" db="EMBL/GenBank/DDBJ databases">
        <title>Another draft genome of Portunus trituberculatus and its Hox gene families provides insights of decapod evolution.</title>
        <authorList>
            <person name="Jeong J.-H."/>
            <person name="Song I."/>
            <person name="Kim S."/>
            <person name="Choi T."/>
            <person name="Kim D."/>
            <person name="Ryu S."/>
            <person name="Kim W."/>
        </authorList>
    </citation>
    <scope>NUCLEOTIDE SEQUENCE [LARGE SCALE GENOMIC DNA]</scope>
    <source>
        <tissue evidence="2">Muscle</tissue>
    </source>
</reference>
<accession>A0A5B7CEW6</accession>
<protein>
    <submittedName>
        <fullName evidence="2">Uncharacterized protein</fullName>
    </submittedName>
</protein>